<proteinExistence type="predicted"/>
<evidence type="ECO:0000313" key="2">
    <source>
        <dbReference type="EMBL" id="CAL1613335.1"/>
    </source>
</evidence>
<sequence length="101" mass="11322">MQRGVLHSRRTDNSRVGRLCSVWPTSDAVHVPERSGNTAGENVCQGSSLEVAATLRYVRLTPLGRLRRDYLLPLLSQPLLSSGREHHQGPPLRRRRCLALD</sequence>
<feature type="compositionally biased region" description="Basic residues" evidence="1">
    <location>
        <begin position="92"/>
        <end position="101"/>
    </location>
</feature>
<feature type="region of interest" description="Disordered" evidence="1">
    <location>
        <begin position="81"/>
        <end position="101"/>
    </location>
</feature>
<keyword evidence="3" id="KW-1185">Reference proteome</keyword>
<evidence type="ECO:0000256" key="1">
    <source>
        <dbReference type="SAM" id="MobiDB-lite"/>
    </source>
</evidence>
<evidence type="ECO:0000313" key="3">
    <source>
        <dbReference type="Proteomes" id="UP001497482"/>
    </source>
</evidence>
<protein>
    <submittedName>
        <fullName evidence="2">Uncharacterized protein</fullName>
    </submittedName>
</protein>
<dbReference type="AlphaFoldDB" id="A0AAV2MIW7"/>
<gene>
    <name evidence="2" type="ORF">KC01_LOCUS39567</name>
</gene>
<organism evidence="2 3">
    <name type="scientific">Knipowitschia caucasica</name>
    <name type="common">Caucasian dwarf goby</name>
    <name type="synonym">Pomatoschistus caucasicus</name>
    <dbReference type="NCBI Taxonomy" id="637954"/>
    <lineage>
        <taxon>Eukaryota</taxon>
        <taxon>Metazoa</taxon>
        <taxon>Chordata</taxon>
        <taxon>Craniata</taxon>
        <taxon>Vertebrata</taxon>
        <taxon>Euteleostomi</taxon>
        <taxon>Actinopterygii</taxon>
        <taxon>Neopterygii</taxon>
        <taxon>Teleostei</taxon>
        <taxon>Neoteleostei</taxon>
        <taxon>Acanthomorphata</taxon>
        <taxon>Gobiaria</taxon>
        <taxon>Gobiiformes</taxon>
        <taxon>Gobioidei</taxon>
        <taxon>Gobiidae</taxon>
        <taxon>Gobiinae</taxon>
        <taxon>Knipowitschia</taxon>
    </lineage>
</organism>
<dbReference type="Proteomes" id="UP001497482">
    <property type="component" value="Chromosome 8"/>
</dbReference>
<name>A0AAV2MIW7_KNICA</name>
<accession>A0AAV2MIW7</accession>
<reference evidence="2 3" key="1">
    <citation type="submission" date="2024-04" db="EMBL/GenBank/DDBJ databases">
        <authorList>
            <person name="Waldvogel A.-M."/>
            <person name="Schoenle A."/>
        </authorList>
    </citation>
    <scope>NUCLEOTIDE SEQUENCE [LARGE SCALE GENOMIC DNA]</scope>
</reference>
<dbReference type="EMBL" id="OZ035830">
    <property type="protein sequence ID" value="CAL1613335.1"/>
    <property type="molecule type" value="Genomic_DNA"/>
</dbReference>